<accession>A0ABU5C3C6</accession>
<evidence type="ECO:0000313" key="1">
    <source>
        <dbReference type="EMBL" id="MDY0393812.1"/>
    </source>
</evidence>
<dbReference type="Proteomes" id="UP001281447">
    <property type="component" value="Unassembled WGS sequence"/>
</dbReference>
<name>A0ABU5C3C6_9BACI</name>
<comment type="caution">
    <text evidence="1">The sequence shown here is derived from an EMBL/GenBank/DDBJ whole genome shotgun (WGS) entry which is preliminary data.</text>
</comment>
<keyword evidence="2" id="KW-1185">Reference proteome</keyword>
<organism evidence="1 2">
    <name type="scientific">Tigheibacillus halophilus</name>
    <dbReference type="NCBI Taxonomy" id="361280"/>
    <lineage>
        <taxon>Bacteria</taxon>
        <taxon>Bacillati</taxon>
        <taxon>Bacillota</taxon>
        <taxon>Bacilli</taxon>
        <taxon>Bacillales</taxon>
        <taxon>Bacillaceae</taxon>
        <taxon>Tigheibacillus</taxon>
    </lineage>
</organism>
<proteinExistence type="predicted"/>
<dbReference type="SUPFAM" id="SSF50331">
    <property type="entry name" value="MOP-like"/>
    <property type="match status" value="1"/>
</dbReference>
<dbReference type="EMBL" id="JAWDIP010000003">
    <property type="protein sequence ID" value="MDY0393812.1"/>
    <property type="molecule type" value="Genomic_DNA"/>
</dbReference>
<evidence type="ECO:0000313" key="2">
    <source>
        <dbReference type="Proteomes" id="UP001281447"/>
    </source>
</evidence>
<protein>
    <submittedName>
        <fullName evidence="1">TOBE domain-containing protein</fullName>
    </submittedName>
</protein>
<reference evidence="1 2" key="1">
    <citation type="submission" date="2023-10" db="EMBL/GenBank/DDBJ databases">
        <title>Virgibacillus halophilus 5B73C genome.</title>
        <authorList>
            <person name="Miliotis G."/>
            <person name="Sengupta P."/>
            <person name="Hameed A."/>
            <person name="Chuvochina M."/>
            <person name="Mcdonagh F."/>
            <person name="Simpson A.C."/>
            <person name="Singh N.K."/>
            <person name="Rekha P.D."/>
            <person name="Raman K."/>
            <person name="Hugenholtz P."/>
            <person name="Venkateswaran K."/>
        </authorList>
    </citation>
    <scope>NUCLEOTIDE SEQUENCE [LARGE SCALE GENOMIC DNA]</scope>
    <source>
        <strain evidence="1 2">5B73C</strain>
    </source>
</reference>
<dbReference type="InterPro" id="IPR008995">
    <property type="entry name" value="Mo/tungstate-bd_C_term_dom"/>
</dbReference>
<gene>
    <name evidence="1" type="ORF">RWE15_04270</name>
</gene>
<sequence length="92" mass="10766">MKNVLEYPFQKNDVVNFVVKPEFWSISDQGSFLVEINQATFLGSHVEYVAQIGEQSFKFFDYHYYENGQIETGSEVRLKLRSDLVKVLQHNT</sequence>